<reference evidence="14 15" key="1">
    <citation type="submission" date="2017-03" db="EMBL/GenBank/DDBJ databases">
        <authorList>
            <person name="Afonso C.L."/>
            <person name="Miller P.J."/>
            <person name="Scott M.A."/>
            <person name="Spackman E."/>
            <person name="Goraichik I."/>
            <person name="Dimitrov K.M."/>
            <person name="Suarez D.L."/>
            <person name="Swayne D.E."/>
        </authorList>
    </citation>
    <scope>NUCLEOTIDE SEQUENCE [LARGE SCALE GENOMIC DNA]</scope>
    <source>
        <strain evidence="14">PRJEB14757</strain>
    </source>
</reference>
<dbReference type="FunFam" id="3.40.50.300:FF:000006">
    <property type="entry name" value="DNA-binding transcriptional regulator NtrC"/>
    <property type="match status" value="1"/>
</dbReference>
<keyword evidence="15" id="KW-1185">Reference proteome</keyword>
<evidence type="ECO:0000256" key="11">
    <source>
        <dbReference type="PROSITE-ProRule" id="PRU00169"/>
    </source>
</evidence>
<dbReference type="Pfam" id="PF00158">
    <property type="entry name" value="Sigma54_activat"/>
    <property type="match status" value="1"/>
</dbReference>
<dbReference type="FunFam" id="3.40.50.2300:FF:000018">
    <property type="entry name" value="DNA-binding transcriptional regulator NtrC"/>
    <property type="match status" value="1"/>
</dbReference>
<evidence type="ECO:0000256" key="8">
    <source>
        <dbReference type="ARBA" id="ARBA00023125"/>
    </source>
</evidence>
<dbReference type="PANTHER" id="PTHR32071:SF57">
    <property type="entry name" value="C4-DICARBOXYLATE TRANSPORT TRANSCRIPTIONAL REGULATORY PROTEIN DCTD"/>
    <property type="match status" value="1"/>
</dbReference>
<dbReference type="Gene3D" id="1.10.10.60">
    <property type="entry name" value="Homeodomain-like"/>
    <property type="match status" value="1"/>
</dbReference>
<dbReference type="SUPFAM" id="SSF52172">
    <property type="entry name" value="CheY-like"/>
    <property type="match status" value="1"/>
</dbReference>
<dbReference type="PANTHER" id="PTHR32071">
    <property type="entry name" value="TRANSCRIPTIONAL REGULATORY PROTEIN"/>
    <property type="match status" value="1"/>
</dbReference>
<dbReference type="InterPro" id="IPR027417">
    <property type="entry name" value="P-loop_NTPase"/>
</dbReference>
<dbReference type="AlphaFoldDB" id="A0A1W1HKR2"/>
<dbReference type="FunFam" id="1.10.8.60:FF:000014">
    <property type="entry name" value="DNA-binding transcriptional regulator NtrC"/>
    <property type="match status" value="1"/>
</dbReference>
<evidence type="ECO:0000256" key="9">
    <source>
        <dbReference type="ARBA" id="ARBA00023159"/>
    </source>
</evidence>
<dbReference type="PROSITE" id="PS00688">
    <property type="entry name" value="SIGMA54_INTERACT_3"/>
    <property type="match status" value="1"/>
</dbReference>
<dbReference type="SUPFAM" id="SSF46689">
    <property type="entry name" value="Homeodomain-like"/>
    <property type="match status" value="1"/>
</dbReference>
<feature type="domain" description="Sigma-54 factor interaction" evidence="12">
    <location>
        <begin position="144"/>
        <end position="373"/>
    </location>
</feature>
<dbReference type="SUPFAM" id="SSF52540">
    <property type="entry name" value="P-loop containing nucleoside triphosphate hydrolases"/>
    <property type="match status" value="1"/>
</dbReference>
<dbReference type="STRING" id="1246637.MTBBW1_850031"/>
<dbReference type="InterPro" id="IPR009057">
    <property type="entry name" value="Homeodomain-like_sf"/>
</dbReference>
<keyword evidence="3 11" id="KW-0597">Phosphoprotein</keyword>
<evidence type="ECO:0000256" key="5">
    <source>
        <dbReference type="ARBA" id="ARBA00022840"/>
    </source>
</evidence>
<dbReference type="InterPro" id="IPR002078">
    <property type="entry name" value="Sigma_54_int"/>
</dbReference>
<dbReference type="SMART" id="SM00448">
    <property type="entry name" value="REC"/>
    <property type="match status" value="1"/>
</dbReference>
<dbReference type="Gene3D" id="3.40.50.300">
    <property type="entry name" value="P-loop containing nucleotide triphosphate hydrolases"/>
    <property type="match status" value="1"/>
</dbReference>
<keyword evidence="10" id="KW-0804">Transcription</keyword>
<dbReference type="GO" id="GO:0005737">
    <property type="term" value="C:cytoplasm"/>
    <property type="evidence" value="ECO:0007669"/>
    <property type="project" value="UniProtKB-SubCell"/>
</dbReference>
<comment type="subcellular location">
    <subcellularLocation>
        <location evidence="1">Cytoplasm</location>
    </subcellularLocation>
</comment>
<dbReference type="InterPro" id="IPR001789">
    <property type="entry name" value="Sig_transdc_resp-reg_receiver"/>
</dbReference>
<keyword evidence="6" id="KW-0902">Two-component regulatory system</keyword>
<evidence type="ECO:0000313" key="15">
    <source>
        <dbReference type="Proteomes" id="UP000191931"/>
    </source>
</evidence>
<sequence length="453" mass="51414">MHQTRILIVDDELIIRESLAGWLERDGHHIMTADSGEKCLEILKKQSFDVLLVDIKMDGISGVDVLKHVKEHYPDIDVIMITAFGSIPSSVEAMKAGAYDYLLKPFDPNELGVLIEKLIEHQSRKRENYYLKEECKERSRFESMIGQSPAMQEIFDLIQDIRETKSTVLITGETGTGKGMAAKAIHTSSPLKEGPFVSVNCGSIPEHIMESELFGHQKGAFTDAKETRKGRLEMACGGTLFLDEIGEVPMRMQIDLLHVLEEKIFYKVGGTQPISANFRVIAATNSNLEKNIQERTFREDLYYRLNVIAMTMPPLRKRKEDIPLLANHFLHKFVQEINKPVQRISREAMDEIMLYNWPGNVRELSNAVERAVVVCRSHTIESTDLPIVTPECRGKSHPTGGTLHDIEKHHILNTLVENDWNISRCATLLGIDRSTLYSKIKRYHLKKDPAGRA</sequence>
<dbReference type="OrthoDB" id="9763792at2"/>
<evidence type="ECO:0000256" key="3">
    <source>
        <dbReference type="ARBA" id="ARBA00022553"/>
    </source>
</evidence>
<dbReference type="EMBL" id="FWEV01000331">
    <property type="protein sequence ID" value="SLM33043.1"/>
    <property type="molecule type" value="Genomic_DNA"/>
</dbReference>
<proteinExistence type="predicted"/>
<dbReference type="GO" id="GO:0043565">
    <property type="term" value="F:sequence-specific DNA binding"/>
    <property type="evidence" value="ECO:0007669"/>
    <property type="project" value="InterPro"/>
</dbReference>
<feature type="modified residue" description="4-aspartylphosphate" evidence="11">
    <location>
        <position position="54"/>
    </location>
</feature>
<dbReference type="Pfam" id="PF00072">
    <property type="entry name" value="Response_reg"/>
    <property type="match status" value="1"/>
</dbReference>
<feature type="domain" description="Response regulatory" evidence="13">
    <location>
        <begin position="5"/>
        <end position="119"/>
    </location>
</feature>
<dbReference type="CDD" id="cd00009">
    <property type="entry name" value="AAA"/>
    <property type="match status" value="1"/>
</dbReference>
<keyword evidence="7" id="KW-0805">Transcription regulation</keyword>
<keyword evidence="2" id="KW-0963">Cytoplasm</keyword>
<evidence type="ECO:0000259" key="13">
    <source>
        <dbReference type="PROSITE" id="PS50110"/>
    </source>
</evidence>
<evidence type="ECO:0000256" key="10">
    <source>
        <dbReference type="ARBA" id="ARBA00023163"/>
    </source>
</evidence>
<dbReference type="RefSeq" id="WP_080803132.1">
    <property type="nucleotide sequence ID" value="NZ_LT828544.1"/>
</dbReference>
<dbReference type="PRINTS" id="PR01590">
    <property type="entry name" value="HTHFIS"/>
</dbReference>
<dbReference type="InterPro" id="IPR003593">
    <property type="entry name" value="AAA+_ATPase"/>
</dbReference>
<protein>
    <submittedName>
        <fullName evidence="14">Acetoacetate metabolism regulatory protein AtoC</fullName>
    </submittedName>
</protein>
<keyword evidence="9" id="KW-0010">Activator</keyword>
<organism evidence="14 15">
    <name type="scientific">Desulfamplus magnetovallimortis</name>
    <dbReference type="NCBI Taxonomy" id="1246637"/>
    <lineage>
        <taxon>Bacteria</taxon>
        <taxon>Pseudomonadati</taxon>
        <taxon>Thermodesulfobacteriota</taxon>
        <taxon>Desulfobacteria</taxon>
        <taxon>Desulfobacterales</taxon>
        <taxon>Desulfobacteraceae</taxon>
        <taxon>Desulfamplus</taxon>
    </lineage>
</organism>
<dbReference type="SMART" id="SM00382">
    <property type="entry name" value="AAA"/>
    <property type="match status" value="1"/>
</dbReference>
<dbReference type="InterPro" id="IPR011006">
    <property type="entry name" value="CheY-like_superfamily"/>
</dbReference>
<dbReference type="InterPro" id="IPR058031">
    <property type="entry name" value="AAA_lid_NorR"/>
</dbReference>
<dbReference type="Pfam" id="PF25601">
    <property type="entry name" value="AAA_lid_14"/>
    <property type="match status" value="1"/>
</dbReference>
<keyword evidence="4" id="KW-0547">Nucleotide-binding</keyword>
<accession>A0A1W1HKR2</accession>
<dbReference type="GO" id="GO:0005524">
    <property type="term" value="F:ATP binding"/>
    <property type="evidence" value="ECO:0007669"/>
    <property type="project" value="UniProtKB-KW"/>
</dbReference>
<dbReference type="GO" id="GO:0000160">
    <property type="term" value="P:phosphorelay signal transduction system"/>
    <property type="evidence" value="ECO:0007669"/>
    <property type="project" value="UniProtKB-KW"/>
</dbReference>
<dbReference type="PROSITE" id="PS50110">
    <property type="entry name" value="RESPONSE_REGULATORY"/>
    <property type="match status" value="1"/>
</dbReference>
<dbReference type="PROSITE" id="PS50045">
    <property type="entry name" value="SIGMA54_INTERACT_4"/>
    <property type="match status" value="1"/>
</dbReference>
<evidence type="ECO:0000256" key="4">
    <source>
        <dbReference type="ARBA" id="ARBA00022741"/>
    </source>
</evidence>
<evidence type="ECO:0000256" key="2">
    <source>
        <dbReference type="ARBA" id="ARBA00022490"/>
    </source>
</evidence>
<keyword evidence="5" id="KW-0067">ATP-binding</keyword>
<dbReference type="Pfam" id="PF02954">
    <property type="entry name" value="HTH_8"/>
    <property type="match status" value="1"/>
</dbReference>
<dbReference type="Gene3D" id="3.40.50.2300">
    <property type="match status" value="1"/>
</dbReference>
<dbReference type="Proteomes" id="UP000191931">
    <property type="component" value="Unassembled WGS sequence"/>
</dbReference>
<dbReference type="InterPro" id="IPR002197">
    <property type="entry name" value="HTH_Fis"/>
</dbReference>
<dbReference type="InterPro" id="IPR025944">
    <property type="entry name" value="Sigma_54_int_dom_CS"/>
</dbReference>
<name>A0A1W1HKR2_9BACT</name>
<dbReference type="GO" id="GO:0006355">
    <property type="term" value="P:regulation of DNA-templated transcription"/>
    <property type="evidence" value="ECO:0007669"/>
    <property type="project" value="InterPro"/>
</dbReference>
<keyword evidence="8" id="KW-0238">DNA-binding</keyword>
<dbReference type="Gene3D" id="1.10.8.60">
    <property type="match status" value="1"/>
</dbReference>
<evidence type="ECO:0000259" key="12">
    <source>
        <dbReference type="PROSITE" id="PS50045"/>
    </source>
</evidence>
<gene>
    <name evidence="14" type="primary">atoC</name>
    <name evidence="14" type="ORF">MTBBW1_850031</name>
</gene>
<evidence type="ECO:0000256" key="6">
    <source>
        <dbReference type="ARBA" id="ARBA00023012"/>
    </source>
</evidence>
<evidence type="ECO:0000256" key="7">
    <source>
        <dbReference type="ARBA" id="ARBA00023015"/>
    </source>
</evidence>
<evidence type="ECO:0000256" key="1">
    <source>
        <dbReference type="ARBA" id="ARBA00004496"/>
    </source>
</evidence>
<evidence type="ECO:0000313" key="14">
    <source>
        <dbReference type="EMBL" id="SLM33043.1"/>
    </source>
</evidence>